<protein>
    <submittedName>
        <fullName evidence="3">WxL domain-containing protein</fullName>
    </submittedName>
</protein>
<comment type="caution">
    <text evidence="3">The sequence shown here is derived from an EMBL/GenBank/DDBJ whole genome shotgun (WGS) entry which is preliminary data.</text>
</comment>
<evidence type="ECO:0000259" key="2">
    <source>
        <dbReference type="Pfam" id="PF13731"/>
    </source>
</evidence>
<organism evidence="3 4">
    <name type="scientific">Enterococcus plantarum</name>
    <dbReference type="NCBI Taxonomy" id="1077675"/>
    <lineage>
        <taxon>Bacteria</taxon>
        <taxon>Bacillati</taxon>
        <taxon>Bacillota</taxon>
        <taxon>Bacilli</taxon>
        <taxon>Lactobacillales</taxon>
        <taxon>Enterococcaceae</taxon>
        <taxon>Enterococcus</taxon>
    </lineage>
</organism>
<sequence>MKRIKMGPLLMLPFFLVVLLEGSVPVYAETTGHGTGKIQFEGEYDQILKDPEHPENEVDPGDSPSTKGDLRIDFVPQFEFWQNEKTTTDAVYLGNAQLFHGKLGARGNFVQVSDYRGTGKGWSLQVRQETQFKNDNTENKELNGAVISLDQSWANSTRSKEEAPIVQKDVIRIDNIGQTYNLAEAKPGSGEGTWSIIFGASAENDQGKKESLTPRLDKEGNPIMDPNFDNKPMYKNDALKLSIPGATKKDPVTYQTVITWILSELP</sequence>
<reference evidence="3 4" key="1">
    <citation type="submission" date="2017-11" db="EMBL/GenBank/DDBJ databases">
        <title>Draft genome sequence of Enterococcus plantarum TRW2 strain isolated from lettuce.</title>
        <authorList>
            <person name="Kim E.B."/>
            <person name="Marco M.L."/>
            <person name="Williams T.R."/>
            <person name="You I.H."/>
        </authorList>
    </citation>
    <scope>NUCLEOTIDE SEQUENCE [LARGE SCALE GENOMIC DNA]</scope>
    <source>
        <strain evidence="3 4">TRW2</strain>
    </source>
</reference>
<dbReference type="Proteomes" id="UP000249828">
    <property type="component" value="Unassembled WGS sequence"/>
</dbReference>
<dbReference type="InterPro" id="IPR027994">
    <property type="entry name" value="WxL_dom"/>
</dbReference>
<dbReference type="Pfam" id="PF13731">
    <property type="entry name" value="WxL"/>
    <property type="match status" value="1"/>
</dbReference>
<keyword evidence="4" id="KW-1185">Reference proteome</keyword>
<dbReference type="EMBL" id="PIEU01000001">
    <property type="protein sequence ID" value="PZL78287.1"/>
    <property type="molecule type" value="Genomic_DNA"/>
</dbReference>
<evidence type="ECO:0000256" key="1">
    <source>
        <dbReference type="SAM" id="MobiDB-lite"/>
    </source>
</evidence>
<dbReference type="AlphaFoldDB" id="A0A2W3ZNT7"/>
<proteinExistence type="predicted"/>
<evidence type="ECO:0000313" key="3">
    <source>
        <dbReference type="EMBL" id="PZL78287.1"/>
    </source>
</evidence>
<feature type="domain" description="WxL" evidence="2">
    <location>
        <begin position="30"/>
        <end position="266"/>
    </location>
</feature>
<feature type="compositionally biased region" description="Basic and acidic residues" evidence="1">
    <location>
        <begin position="205"/>
        <end position="220"/>
    </location>
</feature>
<dbReference type="RefSeq" id="WP_111246824.1">
    <property type="nucleotide sequence ID" value="NZ_PIEU01000001.1"/>
</dbReference>
<accession>A0A2W3ZNT7</accession>
<gene>
    <name evidence="3" type="ORF">CI088_00535</name>
</gene>
<evidence type="ECO:0000313" key="4">
    <source>
        <dbReference type="Proteomes" id="UP000249828"/>
    </source>
</evidence>
<feature type="region of interest" description="Disordered" evidence="1">
    <location>
        <begin position="205"/>
        <end position="231"/>
    </location>
</feature>
<name>A0A2W3ZNT7_9ENTE</name>
<dbReference type="STRING" id="1077675.BCR22_10015"/>